<feature type="binding site" evidence="1">
    <location>
        <begin position="62"/>
        <end position="64"/>
    </location>
    <ligand>
        <name>FAD</name>
        <dbReference type="ChEBI" id="CHEBI:57692"/>
    </ligand>
</feature>
<dbReference type="InterPro" id="IPR017927">
    <property type="entry name" value="FAD-bd_FR_type"/>
</dbReference>
<dbReference type="PANTHER" id="PTHR43513:SF3">
    <property type="entry name" value="DIHYDROOROTATE DEHYDROGENASE B (NAD(+)), ELECTRON TRANSFER SUBUNIT-RELATED"/>
    <property type="match status" value="1"/>
</dbReference>
<proteinExistence type="predicted"/>
<dbReference type="SUPFAM" id="SSF63380">
    <property type="entry name" value="Riboflavin synthase domain-like"/>
    <property type="match status" value="1"/>
</dbReference>
<dbReference type="GO" id="GO:0016491">
    <property type="term" value="F:oxidoreductase activity"/>
    <property type="evidence" value="ECO:0007669"/>
    <property type="project" value="InterPro"/>
</dbReference>
<dbReference type="InterPro" id="IPR050353">
    <property type="entry name" value="PyrK_electron_transfer"/>
</dbReference>
<evidence type="ECO:0000313" key="5">
    <source>
        <dbReference type="Proteomes" id="UP000178082"/>
    </source>
</evidence>
<keyword evidence="2" id="KW-0408">Iron</keyword>
<dbReference type="Gene3D" id="2.40.30.10">
    <property type="entry name" value="Translation factors"/>
    <property type="match status" value="1"/>
</dbReference>
<comment type="caution">
    <text evidence="4">The sequence shown here is derived from an EMBL/GenBank/DDBJ whole genome shotgun (WGS) entry which is preliminary data.</text>
</comment>
<dbReference type="InterPro" id="IPR017938">
    <property type="entry name" value="Riboflavin_synthase-like_b-brl"/>
</dbReference>
<dbReference type="InterPro" id="IPR019480">
    <property type="entry name" value="Dihydroorotate_DH_Fe-S-bd"/>
</dbReference>
<dbReference type="PROSITE" id="PS51384">
    <property type="entry name" value="FAD_FR"/>
    <property type="match status" value="1"/>
</dbReference>
<dbReference type="PIRSF" id="PIRSF006816">
    <property type="entry name" value="Cyc3_hyd_g"/>
    <property type="match status" value="1"/>
</dbReference>
<dbReference type="PANTHER" id="PTHR43513">
    <property type="entry name" value="DIHYDROOROTATE DEHYDROGENASE B (NAD(+)), ELECTRON TRANSFER SUBUNIT"/>
    <property type="match status" value="1"/>
</dbReference>
<dbReference type="GO" id="GO:0006221">
    <property type="term" value="P:pyrimidine nucleotide biosynthetic process"/>
    <property type="evidence" value="ECO:0007669"/>
    <property type="project" value="InterPro"/>
</dbReference>
<organism evidence="4 5">
    <name type="scientific">Candidatus Schekmanbacteria bacterium RIFCSPLOWO2_12_FULL_38_15</name>
    <dbReference type="NCBI Taxonomy" id="1817883"/>
    <lineage>
        <taxon>Bacteria</taxon>
        <taxon>Candidatus Schekmaniibacteriota</taxon>
    </lineage>
</organism>
<dbReference type="EMBL" id="MGDI01000028">
    <property type="protein sequence ID" value="OGL53067.1"/>
    <property type="molecule type" value="Genomic_DNA"/>
</dbReference>
<dbReference type="Proteomes" id="UP000178082">
    <property type="component" value="Unassembled WGS sequence"/>
</dbReference>
<comment type="cofactor">
    <cofactor evidence="1">
        <name>FAD</name>
        <dbReference type="ChEBI" id="CHEBI:57692"/>
    </cofactor>
    <text evidence="1">Binds 1 FAD per subunit.</text>
</comment>
<dbReference type="STRING" id="1817883.A3G31_09195"/>
<dbReference type="InterPro" id="IPR001433">
    <property type="entry name" value="OxRdtase_FAD/NAD-bd"/>
</dbReference>
<keyword evidence="1" id="KW-0285">Flavoprotein</keyword>
<dbReference type="CDD" id="cd06219">
    <property type="entry name" value="DHOD_e_trans_like1"/>
    <property type="match status" value="1"/>
</dbReference>
<sequence>MFEIVEKKVLSPVVNLFRIKAPSIAKKRKAGQFVIFQIDETGERVPLTIADSSPEEGTVTIICQALGKSTIKLNSLNKGNIILNLAGPLGIPSHIENFGTSVCIGGGVGIAVAYPLAKALKEKGNNVISIMGFRSRELLFMEEELKATSNELHVTTDDGTYARKGLVTDVLKEILEKDRKVDFVLAVGPVPMMKAVCNITKSYKIKTMVSLNPVMVDGTGMCGACRVTINGKTKFVCVDGPEFDGHHIDFDELMKRQSFYKEYEKLSYEKFQHEGCCSEAIKK</sequence>
<evidence type="ECO:0000256" key="1">
    <source>
        <dbReference type="PIRSR" id="PIRSR006816-1"/>
    </source>
</evidence>
<dbReference type="AlphaFoldDB" id="A0A1F7SIQ6"/>
<protein>
    <submittedName>
        <fullName evidence="4">Ferredoxin-NADP reductase</fullName>
    </submittedName>
</protein>
<keyword evidence="2" id="KW-0411">Iron-sulfur</keyword>
<name>A0A1F7SIQ6_9BACT</name>
<keyword evidence="2" id="KW-0001">2Fe-2S</keyword>
<dbReference type="SUPFAM" id="SSF52343">
    <property type="entry name" value="Ferredoxin reductase-like, C-terminal NADP-linked domain"/>
    <property type="match status" value="1"/>
</dbReference>
<keyword evidence="2" id="KW-0479">Metal-binding</keyword>
<dbReference type="Pfam" id="PF00175">
    <property type="entry name" value="NAD_binding_1"/>
    <property type="match status" value="1"/>
</dbReference>
<dbReference type="GO" id="GO:0046872">
    <property type="term" value="F:metal ion binding"/>
    <property type="evidence" value="ECO:0007669"/>
    <property type="project" value="UniProtKB-KW"/>
</dbReference>
<evidence type="ECO:0000256" key="2">
    <source>
        <dbReference type="PIRSR" id="PIRSR006816-2"/>
    </source>
</evidence>
<feature type="binding site" evidence="2">
    <location>
        <position position="237"/>
    </location>
    <ligand>
        <name>[2Fe-2S] cluster</name>
        <dbReference type="ChEBI" id="CHEBI:190135"/>
    </ligand>
</feature>
<dbReference type="InterPro" id="IPR039261">
    <property type="entry name" value="FNR_nucleotide-bd"/>
</dbReference>
<accession>A0A1F7SIQ6</accession>
<feature type="binding site" evidence="2">
    <location>
        <position position="225"/>
    </location>
    <ligand>
        <name>[2Fe-2S] cluster</name>
        <dbReference type="ChEBI" id="CHEBI:190135"/>
    </ligand>
</feature>
<feature type="binding site" evidence="2">
    <location>
        <position position="222"/>
    </location>
    <ligand>
        <name>[2Fe-2S] cluster</name>
        <dbReference type="ChEBI" id="CHEBI:190135"/>
    </ligand>
</feature>
<dbReference type="Pfam" id="PF10418">
    <property type="entry name" value="DHODB_Fe-S_bind"/>
    <property type="match status" value="1"/>
</dbReference>
<dbReference type="GO" id="GO:0050660">
    <property type="term" value="F:flavin adenine dinucleotide binding"/>
    <property type="evidence" value="ECO:0007669"/>
    <property type="project" value="InterPro"/>
</dbReference>
<dbReference type="GO" id="GO:0051537">
    <property type="term" value="F:2 iron, 2 sulfur cluster binding"/>
    <property type="evidence" value="ECO:0007669"/>
    <property type="project" value="UniProtKB-KW"/>
</dbReference>
<comment type="cofactor">
    <cofactor evidence="2">
        <name>[2Fe-2S] cluster</name>
        <dbReference type="ChEBI" id="CHEBI:190135"/>
    </cofactor>
    <text evidence="2">Binds 1 [2Fe-2S] cluster per subunit.</text>
</comment>
<dbReference type="NCBIfam" id="NF004862">
    <property type="entry name" value="PRK06222.1"/>
    <property type="match status" value="1"/>
</dbReference>
<dbReference type="Gene3D" id="3.40.50.80">
    <property type="entry name" value="Nucleotide-binding domain of ferredoxin-NADP reductase (FNR) module"/>
    <property type="match status" value="1"/>
</dbReference>
<reference evidence="4 5" key="1">
    <citation type="journal article" date="2016" name="Nat. Commun.">
        <title>Thousands of microbial genomes shed light on interconnected biogeochemical processes in an aquifer system.</title>
        <authorList>
            <person name="Anantharaman K."/>
            <person name="Brown C.T."/>
            <person name="Hug L.A."/>
            <person name="Sharon I."/>
            <person name="Castelle C.J."/>
            <person name="Probst A.J."/>
            <person name="Thomas B.C."/>
            <person name="Singh A."/>
            <person name="Wilkins M.J."/>
            <person name="Karaoz U."/>
            <person name="Brodie E.L."/>
            <person name="Williams K.H."/>
            <person name="Hubbard S.S."/>
            <person name="Banfield J.F."/>
        </authorList>
    </citation>
    <scope>NUCLEOTIDE SEQUENCE [LARGE SCALE GENOMIC DNA]</scope>
</reference>
<keyword evidence="1" id="KW-0274">FAD</keyword>
<gene>
    <name evidence="4" type="ORF">A3G31_09195</name>
</gene>
<evidence type="ECO:0000259" key="3">
    <source>
        <dbReference type="PROSITE" id="PS51384"/>
    </source>
</evidence>
<evidence type="ECO:0000313" key="4">
    <source>
        <dbReference type="EMBL" id="OGL53067.1"/>
    </source>
</evidence>
<feature type="domain" description="FAD-binding FR-type" evidence="3">
    <location>
        <begin position="1"/>
        <end position="95"/>
    </location>
</feature>
<dbReference type="InterPro" id="IPR012165">
    <property type="entry name" value="Cyt_c3_hydrogenase_gsu"/>
</dbReference>